<dbReference type="SUPFAM" id="SSF143597">
    <property type="entry name" value="YojJ-like"/>
    <property type="match status" value="1"/>
</dbReference>
<name>A0A3A6PW90_9BACL</name>
<comment type="caution">
    <text evidence="1">The sequence shown here is derived from an EMBL/GenBank/DDBJ whole genome shotgun (WGS) entry which is preliminary data.</text>
</comment>
<dbReference type="EMBL" id="QXQB01000001">
    <property type="protein sequence ID" value="RJX41101.1"/>
    <property type="molecule type" value="Genomic_DNA"/>
</dbReference>
<dbReference type="OrthoDB" id="2495106at2"/>
<accession>A0A3A6PW90</accession>
<proteinExistence type="predicted"/>
<dbReference type="InterPro" id="IPR036888">
    <property type="entry name" value="DNA_integrity_DisA_N_sf"/>
</dbReference>
<organism evidence="1 2">
    <name type="scientific">Paenibacillus pinisoli</name>
    <dbReference type="NCBI Taxonomy" id="1276110"/>
    <lineage>
        <taxon>Bacteria</taxon>
        <taxon>Bacillati</taxon>
        <taxon>Bacillota</taxon>
        <taxon>Bacilli</taxon>
        <taxon>Bacillales</taxon>
        <taxon>Paenibacillaceae</taxon>
        <taxon>Paenibacillus</taxon>
    </lineage>
</organism>
<evidence type="ECO:0008006" key="3">
    <source>
        <dbReference type="Google" id="ProtNLM"/>
    </source>
</evidence>
<dbReference type="Gene3D" id="3.40.1700.10">
    <property type="entry name" value="DNA integrity scanning protein, DisA, N-terminal domain"/>
    <property type="match status" value="1"/>
</dbReference>
<dbReference type="Proteomes" id="UP000267798">
    <property type="component" value="Unassembled WGS sequence"/>
</dbReference>
<evidence type="ECO:0000313" key="2">
    <source>
        <dbReference type="Proteomes" id="UP000267798"/>
    </source>
</evidence>
<keyword evidence="2" id="KW-1185">Reference proteome</keyword>
<gene>
    <name evidence="1" type="ORF">D3P09_03600</name>
</gene>
<protein>
    <recommendedName>
        <fullName evidence="3">DAC domain-containing protein</fullName>
    </recommendedName>
</protein>
<sequence length="515" mass="58617">MKGQETNEIRWLDDNVKRLDELRSRFMGFEVVTKLEKTNRDSEYNVQSRTSFPRQIHAVNNKIAGDLLNASNRILENQLEATEGNFAQSLFLTHIKETALSLVFGSYNKATAEDKWRMFQFIEDLSEISSRTYESASVTLGILYFKEDAVDKAHKTFADKNMEFIPLDTAEPFMDLFNGEKAFLRLIDNRSMALVVNETFAVIGILRKKNDGRSICSELEDLIFTYNINAVLEQVYGDLIDKLGDLKQKVFREVKKQQPESTRKSVYQVINAYKELLLKNIEVIQLANKTREYPDFLYISVDNDRVNFYTQSRMVVSLVNGIWKMRHYDLFVASILQKLMISKLPFYAALGADAFKKHMTRAFKGYNRLFRTFIDLSREQKSSVYLIIDTPDILHGIAESKTAKLLKGTGFLHSERKRRSLLAIKKGKKNANLIDLDPYLIKSLSAIDGAVVLDSNLNILSFGETISVSPGQSYNGTFGTGSTAAQFASKHGIAVKVSEDGDITLFIDQKKILKL</sequence>
<dbReference type="AlphaFoldDB" id="A0A3A6PW90"/>
<dbReference type="RefSeq" id="WP_120107273.1">
    <property type="nucleotide sequence ID" value="NZ_QXQB01000001.1"/>
</dbReference>
<reference evidence="1 2" key="1">
    <citation type="submission" date="2018-09" db="EMBL/GenBank/DDBJ databases">
        <title>Paenibacillus aracenensis nov. sp. isolated from a cave in southern Spain.</title>
        <authorList>
            <person name="Jurado V."/>
            <person name="Gutierrez-Patricio S."/>
            <person name="Gonzalez-Pimentel J.L."/>
            <person name="Miller A.Z."/>
            <person name="Laiz L."/>
            <person name="Saiz-Jimenez C."/>
        </authorList>
    </citation>
    <scope>NUCLEOTIDE SEQUENCE [LARGE SCALE GENOMIC DNA]</scope>
    <source>
        <strain evidence="1 2">JCM 19203</strain>
    </source>
</reference>
<evidence type="ECO:0000313" key="1">
    <source>
        <dbReference type="EMBL" id="RJX41101.1"/>
    </source>
</evidence>